<feature type="domain" description="C2" evidence="10">
    <location>
        <begin position="1"/>
        <end position="112"/>
    </location>
</feature>
<evidence type="ECO:0000256" key="2">
    <source>
        <dbReference type="ARBA" id="ARBA00004483"/>
    </source>
</evidence>
<proteinExistence type="inferred from homology"/>
<dbReference type="SMART" id="SM00694">
    <property type="entry name" value="DysFC"/>
    <property type="match status" value="2"/>
</dbReference>
<evidence type="ECO:0000256" key="6">
    <source>
        <dbReference type="ARBA" id="ARBA00022968"/>
    </source>
</evidence>
<dbReference type="SUPFAM" id="SSF49562">
    <property type="entry name" value="C2 domain (Calcium/lipid-binding domain, CaLB)"/>
    <property type="match status" value="3"/>
</dbReference>
<gene>
    <name evidence="11" type="primary">Dysf_0</name>
    <name evidence="11" type="ORF">PHANIT_R07055</name>
</gene>
<dbReference type="SMART" id="SM00693">
    <property type="entry name" value="DysFN"/>
    <property type="match status" value="2"/>
</dbReference>
<dbReference type="InterPro" id="IPR037723">
    <property type="entry name" value="C2D_Ferlin"/>
</dbReference>
<dbReference type="GO" id="GO:0002280">
    <property type="term" value="P:monocyte activation involved in immune response"/>
    <property type="evidence" value="ECO:0007669"/>
    <property type="project" value="TreeGrafter"/>
</dbReference>
<dbReference type="Pfam" id="PF08165">
    <property type="entry name" value="FerA"/>
    <property type="match status" value="1"/>
</dbReference>
<evidence type="ECO:0000256" key="8">
    <source>
        <dbReference type="ARBA" id="ARBA00023136"/>
    </source>
</evidence>
<dbReference type="InterPro" id="IPR006614">
    <property type="entry name" value="Peroxin/Ferlin"/>
</dbReference>
<keyword evidence="12" id="KW-1185">Reference proteome</keyword>
<dbReference type="GO" id="GO:0050765">
    <property type="term" value="P:negative regulation of phagocytosis"/>
    <property type="evidence" value="ECO:0007669"/>
    <property type="project" value="TreeGrafter"/>
</dbReference>
<dbReference type="PROSITE" id="PS50004">
    <property type="entry name" value="C2"/>
    <property type="match status" value="3"/>
</dbReference>
<evidence type="ECO:0000256" key="3">
    <source>
        <dbReference type="ARBA" id="ARBA00007561"/>
    </source>
</evidence>
<dbReference type="SMART" id="SM01200">
    <property type="entry name" value="FerA"/>
    <property type="match status" value="1"/>
</dbReference>
<dbReference type="EMBL" id="VXBQ01000192">
    <property type="protein sequence ID" value="NXO61372.1"/>
    <property type="molecule type" value="Genomic_DNA"/>
</dbReference>
<dbReference type="GO" id="GO:0001778">
    <property type="term" value="P:plasma membrane repair"/>
    <property type="evidence" value="ECO:0007669"/>
    <property type="project" value="TreeGrafter"/>
</dbReference>
<dbReference type="InterPro" id="IPR000008">
    <property type="entry name" value="C2_dom"/>
</dbReference>
<evidence type="ECO:0000259" key="10">
    <source>
        <dbReference type="PROSITE" id="PS50004"/>
    </source>
</evidence>
<dbReference type="GO" id="GO:0033292">
    <property type="term" value="P:T-tubule organization"/>
    <property type="evidence" value="ECO:0007669"/>
    <property type="project" value="TreeGrafter"/>
</dbReference>
<dbReference type="SMART" id="SM00239">
    <property type="entry name" value="C2"/>
    <property type="match status" value="3"/>
</dbReference>
<dbReference type="InterPro" id="IPR012560">
    <property type="entry name" value="Ferlin_A-domain"/>
</dbReference>
<comment type="similarity">
    <text evidence="3">Belongs to the ferlin family.</text>
</comment>
<dbReference type="PANTHER" id="PTHR12546:SF44">
    <property type="entry name" value="DYSFERLIN"/>
    <property type="match status" value="1"/>
</dbReference>
<dbReference type="AlphaFoldDB" id="A0A7L1TJ60"/>
<dbReference type="GO" id="GO:0006906">
    <property type="term" value="P:vesicle fusion"/>
    <property type="evidence" value="ECO:0007669"/>
    <property type="project" value="TreeGrafter"/>
</dbReference>
<evidence type="ECO:0000256" key="9">
    <source>
        <dbReference type="ARBA" id="ARBA00023329"/>
    </source>
</evidence>
<dbReference type="Pfam" id="PF08150">
    <property type="entry name" value="FerB"/>
    <property type="match status" value="1"/>
</dbReference>
<dbReference type="InterPro" id="IPR035892">
    <property type="entry name" value="C2_domain_sf"/>
</dbReference>
<dbReference type="GO" id="GO:0002281">
    <property type="term" value="P:macrophage activation involved in immune response"/>
    <property type="evidence" value="ECO:0007669"/>
    <property type="project" value="TreeGrafter"/>
</dbReference>
<dbReference type="InterPro" id="IPR012561">
    <property type="entry name" value="Ferlin_B-domain"/>
</dbReference>
<evidence type="ECO:0000313" key="11">
    <source>
        <dbReference type="EMBL" id="NXO61372.1"/>
    </source>
</evidence>
<keyword evidence="6" id="KW-0735">Signal-anchor</keyword>
<feature type="non-terminal residue" evidence="11">
    <location>
        <position position="1101"/>
    </location>
</feature>
<comment type="caution">
    <text evidence="11">The sequence shown here is derived from an EMBL/GenBank/DDBJ whole genome shotgun (WGS) entry which is preliminary data.</text>
</comment>
<dbReference type="InterPro" id="IPR037722">
    <property type="entry name" value="C2C_Ferlin"/>
</dbReference>
<evidence type="ECO:0000256" key="7">
    <source>
        <dbReference type="ARBA" id="ARBA00022989"/>
    </source>
</evidence>
<protein>
    <submittedName>
        <fullName evidence="11">DYSF protein</fullName>
    </submittedName>
</protein>
<dbReference type="GO" id="GO:0030659">
    <property type="term" value="C:cytoplasmic vesicle membrane"/>
    <property type="evidence" value="ECO:0007669"/>
    <property type="project" value="UniProtKB-SubCell"/>
</dbReference>
<feature type="domain" description="C2" evidence="10">
    <location>
        <begin position="783"/>
        <end position="912"/>
    </location>
</feature>
<evidence type="ECO:0000256" key="1">
    <source>
        <dbReference type="ARBA" id="ARBA00004401"/>
    </source>
</evidence>
<name>A0A7L1TJ60_PHANI</name>
<feature type="non-terminal residue" evidence="11">
    <location>
        <position position="1"/>
    </location>
</feature>
<dbReference type="InterPro" id="IPR037721">
    <property type="entry name" value="Ferlin"/>
</dbReference>
<dbReference type="CDD" id="cd04018">
    <property type="entry name" value="C2C_Ferlin"/>
    <property type="match status" value="1"/>
</dbReference>
<dbReference type="Proteomes" id="UP000579685">
    <property type="component" value="Unassembled WGS sequence"/>
</dbReference>
<dbReference type="GO" id="GO:0030315">
    <property type="term" value="C:T-tubule"/>
    <property type="evidence" value="ECO:0007669"/>
    <property type="project" value="TreeGrafter"/>
</dbReference>
<sequence length="1101" mass="124597">ILGSPSFPPVDDAVMDNVRQIFGFESNKKNLGDPFVEVSFAGKTLYSRILEKNANPQWNQCLTLPAMFPSMCERMRIRVTDWDRLTHNDVIGTAFLGMSKISAPGGELEGKGGKQNGIWDLHGLGGAAWHAWRLVVALGMSLSPPGDTGWVDDGLGFLPTFGPCYINLYGSPREFTGFPDPYETLNLGKGEGVAYRGRILVELETKLVEHMEQKVEEIPNDDILRVEKYLRRRKYSLFAAFYSATMLQGVDGAVQFEVSVGNYGNKFDTTCLPLASTTQYSRAVFDGCHYYYLPWGNVKPVVVLSSYWEDIGHRTDAQNLLLYAAERLEANLEKVQVALKSNRSLVELEALASQLLDDIIADCSLKLPDVLGKASSTHLDQNLFRFRSAHLEQILKVALRLKHDNSGLSQILDQAEDWLCRLRAVAEEPQNSLPDIVIWMLQGDKRVAFARVPAHQVLYSRNVSNCCGRNCGKLQTIFLKYPQEEAMGPRIPAQVRVRLWFGLAVDEKEFNQFAEGKLSVFAETYENQTKLALVGNWGTTGLTYPKYSDVTGRIKLPKDSFRPSAGWTWAGDWFVCPEKTLLHDVDAGHLSFVEEVFENQVRLPGGQWIHMTDSYTDVNGEKVLPKDEIECPPGWKWEDVEWDTDLNRAVDEKGWEYGITIPPERKPKAWVPAEKMFHTHRRRRWVRLRRRDLEHMEAMRKHKQEELDGDGWEYASLFGWRFHLQQRRSDSFRRRRWRRRMEPLERTGPAAVFALEGALGGVTDDKSDDGKSDGKSASTLSFGVNRPTISCIFDSGSGWSLGFREEPELGSTPESHSVDPIPADPYAIVSFLHQSQKTVVEKNTLNPTWDQTLIFYEIEIFGNPRDVAESPPNILVEIYDHDTYGADEFMGRCICRPSLERSPRLSWYPVLKSGRNVGELLAAFELIQREKVRCIPGAGNALELPFFPGIHLFQFSPSSADSDLPYPPPQREPNVYVVPQGIKPVLQRTAIEILAWGLRNLKSFQLASVTSPSLLVECGGQRVQSSVIKNVKKNPNFDVCVLFMEVRLPKESLYSPPIILKIIDNRPFGRRPVVGQCTIRSLQEFYWDPSQRDAGAPQEQP</sequence>
<keyword evidence="8" id="KW-0472">Membrane</keyword>
<dbReference type="CDD" id="cd04017">
    <property type="entry name" value="C2D_Ferlin"/>
    <property type="match status" value="1"/>
</dbReference>
<keyword evidence="7" id="KW-1133">Transmembrane helix</keyword>
<evidence type="ECO:0000256" key="4">
    <source>
        <dbReference type="ARBA" id="ARBA00022692"/>
    </source>
</evidence>
<evidence type="ECO:0000256" key="5">
    <source>
        <dbReference type="ARBA" id="ARBA00022737"/>
    </source>
</evidence>
<keyword evidence="4" id="KW-0812">Transmembrane</keyword>
<dbReference type="Gene3D" id="2.60.40.150">
    <property type="entry name" value="C2 domain"/>
    <property type="match status" value="2"/>
</dbReference>
<comment type="subcellular location">
    <subcellularLocation>
        <location evidence="1">Cell membrane</location>
        <topology evidence="1">Single-pass type II membrane protein</topology>
    </subcellularLocation>
    <subcellularLocation>
        <location evidence="2">Cytoplasmic vesicle membrane</location>
        <topology evidence="2">Single-pass type II membrane protein</topology>
    </subcellularLocation>
</comment>
<organism evidence="11 12">
    <name type="scientific">Phainopepla nitens</name>
    <name type="common">Phainopepla</name>
    <dbReference type="NCBI Taxonomy" id="161653"/>
    <lineage>
        <taxon>Eukaryota</taxon>
        <taxon>Metazoa</taxon>
        <taxon>Chordata</taxon>
        <taxon>Craniata</taxon>
        <taxon>Vertebrata</taxon>
        <taxon>Euteleostomi</taxon>
        <taxon>Archelosauria</taxon>
        <taxon>Archosauria</taxon>
        <taxon>Dinosauria</taxon>
        <taxon>Saurischia</taxon>
        <taxon>Theropoda</taxon>
        <taxon>Coelurosauria</taxon>
        <taxon>Aves</taxon>
        <taxon>Neognathae</taxon>
        <taxon>Neoaves</taxon>
        <taxon>Telluraves</taxon>
        <taxon>Australaves</taxon>
        <taxon>Passeriformes</taxon>
        <taxon>Bombycillidae</taxon>
        <taxon>Phainopepla</taxon>
    </lineage>
</organism>
<dbReference type="Pfam" id="PF00168">
    <property type="entry name" value="C2"/>
    <property type="match status" value="3"/>
</dbReference>
<keyword evidence="9" id="KW-0968">Cytoplasmic vesicle</keyword>
<dbReference type="SMART" id="SM01201">
    <property type="entry name" value="FerB"/>
    <property type="match status" value="1"/>
</dbReference>
<feature type="domain" description="C2" evidence="10">
    <location>
        <begin position="967"/>
        <end position="1095"/>
    </location>
</feature>
<reference evidence="11 12" key="1">
    <citation type="submission" date="2019-09" db="EMBL/GenBank/DDBJ databases">
        <title>Bird 10,000 Genomes (B10K) Project - Family phase.</title>
        <authorList>
            <person name="Zhang G."/>
        </authorList>
    </citation>
    <scope>NUCLEOTIDE SEQUENCE [LARGE SCALE GENOMIC DNA]</scope>
    <source>
        <strain evidence="11">B10K-DU-002-32</strain>
        <tissue evidence="11">Muscle</tissue>
    </source>
</reference>
<keyword evidence="5" id="KW-0677">Repeat</keyword>
<dbReference type="PANTHER" id="PTHR12546">
    <property type="entry name" value="FER-1-LIKE"/>
    <property type="match status" value="1"/>
</dbReference>
<accession>A0A7L1TJ60</accession>
<evidence type="ECO:0000313" key="12">
    <source>
        <dbReference type="Proteomes" id="UP000579685"/>
    </source>
</evidence>